<name>A0ACC2N4I3_9HYME</name>
<organism evidence="1 2">
    <name type="scientific">Eretmocerus hayati</name>
    <dbReference type="NCBI Taxonomy" id="131215"/>
    <lineage>
        <taxon>Eukaryota</taxon>
        <taxon>Metazoa</taxon>
        <taxon>Ecdysozoa</taxon>
        <taxon>Arthropoda</taxon>
        <taxon>Hexapoda</taxon>
        <taxon>Insecta</taxon>
        <taxon>Pterygota</taxon>
        <taxon>Neoptera</taxon>
        <taxon>Endopterygota</taxon>
        <taxon>Hymenoptera</taxon>
        <taxon>Apocrita</taxon>
        <taxon>Proctotrupomorpha</taxon>
        <taxon>Chalcidoidea</taxon>
        <taxon>Aphelinidae</taxon>
        <taxon>Aphelininae</taxon>
        <taxon>Eretmocerus</taxon>
    </lineage>
</organism>
<protein>
    <submittedName>
        <fullName evidence="1">Uncharacterized protein</fullName>
    </submittedName>
</protein>
<reference evidence="1" key="1">
    <citation type="submission" date="2023-04" db="EMBL/GenBank/DDBJ databases">
        <title>A chromosome-level genome assembly of the parasitoid wasp Eretmocerus hayati.</title>
        <authorList>
            <person name="Zhong Y."/>
            <person name="Liu S."/>
            <person name="Liu Y."/>
        </authorList>
    </citation>
    <scope>NUCLEOTIDE SEQUENCE</scope>
    <source>
        <strain evidence="1">ZJU_SS_LIU_2023</strain>
    </source>
</reference>
<dbReference type="Proteomes" id="UP001239111">
    <property type="component" value="Chromosome 4"/>
</dbReference>
<comment type="caution">
    <text evidence="1">The sequence shown here is derived from an EMBL/GenBank/DDBJ whole genome shotgun (WGS) entry which is preliminary data.</text>
</comment>
<sequence>MSEHVIQPQQDFLITYMEEHPRHAANKNSGPDGKGQRKRQWERLCEKYNSMGEKEKTVKSLKAEWKQIKAKARGEWALRRRPPTGNEADDKQEFDIKTLKILHIVGVSHGNGLELVPELGLGYSEVGEKFGPIKYELPELPAEPQYKRKRSDVSSRSRKKCANLPTIKQVKIQQEAKRILRFRESERRQMASSIGSFRRSTRDASQRLRKIERTIARKLSENSEAVRRLCDVITDQLAT</sequence>
<dbReference type="EMBL" id="CM056744">
    <property type="protein sequence ID" value="KAJ8665954.1"/>
    <property type="molecule type" value="Genomic_DNA"/>
</dbReference>
<proteinExistence type="predicted"/>
<evidence type="ECO:0000313" key="2">
    <source>
        <dbReference type="Proteomes" id="UP001239111"/>
    </source>
</evidence>
<gene>
    <name evidence="1" type="ORF">QAD02_007616</name>
</gene>
<evidence type="ECO:0000313" key="1">
    <source>
        <dbReference type="EMBL" id="KAJ8665954.1"/>
    </source>
</evidence>
<accession>A0ACC2N4I3</accession>
<keyword evidence="2" id="KW-1185">Reference proteome</keyword>